<evidence type="ECO:0000256" key="1">
    <source>
        <dbReference type="ARBA" id="ARBA00043967"/>
    </source>
</evidence>
<organism evidence="4 5">
    <name type="scientific">Sulfurivirga caldicuralii</name>
    <dbReference type="NCBI Taxonomy" id="364032"/>
    <lineage>
        <taxon>Bacteria</taxon>
        <taxon>Pseudomonadati</taxon>
        <taxon>Pseudomonadota</taxon>
        <taxon>Gammaproteobacteria</taxon>
        <taxon>Thiotrichales</taxon>
        <taxon>Piscirickettsiaceae</taxon>
        <taxon>Sulfurivirga</taxon>
    </lineage>
</organism>
<dbReference type="PANTHER" id="PTHR43575">
    <property type="entry name" value="PROTEIN ABCI7, CHLOROPLASTIC"/>
    <property type="match status" value="1"/>
</dbReference>
<dbReference type="InterPro" id="IPR000825">
    <property type="entry name" value="SUF_FeS_clus_asmbl_SufBD_core"/>
</dbReference>
<sequence>MTTSSASLAKQDFPRHPQSDKLLAWVRSAVEALNASDPRPLRRDVRMQALQALETRGFPSRKDEDWQYTPLNDVLKADYATPAAGSVDASQVETMRPPFAASVQVLVDGVWQPDLSDPLPKGVALASIEQVDELTLKRWQQLATVERDAFELMNLALLERGAQLSATGMVDLPVVLLHLYTQSNGIAAPRHLLRVEPQAQLSLIEIHATLRDGAALSVPVMETDVGSGGILRHVKLQQVSEQAFHMAHHFLRQQDGSDSASVYAALGGSVTRHMTHTCLLGENANADINSAGLATGTQVMDSRTYTGHDVPNCTSRQLHKLVVDDAARGVFDGMIRVARGAQKTDGLMDNKNLLLGPKAKVDAKPRLEIYADDVKCSHGSATGELDRDQVFYLRARGISEADARLLITTAFLTEPVESISNDAVRHWLHDLLAAKLNP</sequence>
<dbReference type="InterPro" id="IPR045595">
    <property type="entry name" value="SufBD_N"/>
</dbReference>
<gene>
    <name evidence="4" type="ORF">SAMN05443662_1151</name>
</gene>
<evidence type="ECO:0000313" key="4">
    <source>
        <dbReference type="EMBL" id="SIO01357.1"/>
    </source>
</evidence>
<dbReference type="NCBIfam" id="TIGR01981">
    <property type="entry name" value="sufD"/>
    <property type="match status" value="1"/>
</dbReference>
<reference evidence="4 5" key="1">
    <citation type="submission" date="2016-11" db="EMBL/GenBank/DDBJ databases">
        <authorList>
            <person name="Jaros S."/>
            <person name="Januszkiewicz K."/>
            <person name="Wedrychowicz H."/>
        </authorList>
    </citation>
    <scope>NUCLEOTIDE SEQUENCE [LARGE SCALE GENOMIC DNA]</scope>
    <source>
        <strain evidence="4 5">DSM 17737</strain>
    </source>
</reference>
<name>A0A1N6G1K7_9GAMM</name>
<dbReference type="RefSeq" id="WP_074201450.1">
    <property type="nucleotide sequence ID" value="NZ_FSRE01000003.1"/>
</dbReference>
<feature type="domain" description="SUF system FeS cluster assembly SufBD N-terminal" evidence="3">
    <location>
        <begin position="43"/>
        <end position="159"/>
    </location>
</feature>
<feature type="domain" description="SUF system FeS cluster assembly SufBD core" evidence="2">
    <location>
        <begin position="181"/>
        <end position="411"/>
    </location>
</feature>
<dbReference type="AlphaFoldDB" id="A0A1N6G1K7"/>
<dbReference type="InterPro" id="IPR055346">
    <property type="entry name" value="Fe-S_cluster_assembly_SufBD"/>
</dbReference>
<proteinExistence type="inferred from homology"/>
<dbReference type="GO" id="GO:0016226">
    <property type="term" value="P:iron-sulfur cluster assembly"/>
    <property type="evidence" value="ECO:0007669"/>
    <property type="project" value="InterPro"/>
</dbReference>
<protein>
    <submittedName>
        <fullName evidence="4">Fe-S cluster assembly protein SufD</fullName>
    </submittedName>
</protein>
<dbReference type="OrthoDB" id="9768262at2"/>
<dbReference type="SUPFAM" id="SSF101960">
    <property type="entry name" value="Stabilizer of iron transporter SufD"/>
    <property type="match status" value="1"/>
</dbReference>
<dbReference type="EMBL" id="FSRE01000003">
    <property type="protein sequence ID" value="SIO01357.1"/>
    <property type="molecule type" value="Genomic_DNA"/>
</dbReference>
<dbReference type="InterPro" id="IPR011542">
    <property type="entry name" value="SUF_FeS_clus_asmbl_SufD"/>
</dbReference>
<dbReference type="STRING" id="364032.SAMN05443662_1151"/>
<keyword evidence="5" id="KW-1185">Reference proteome</keyword>
<dbReference type="InterPro" id="IPR037284">
    <property type="entry name" value="SUF_FeS_clus_asmbl_SufBD_sf"/>
</dbReference>
<dbReference type="Proteomes" id="UP000198461">
    <property type="component" value="Unassembled WGS sequence"/>
</dbReference>
<accession>A0A1N6G1K7</accession>
<evidence type="ECO:0000259" key="2">
    <source>
        <dbReference type="Pfam" id="PF01458"/>
    </source>
</evidence>
<dbReference type="Pfam" id="PF01458">
    <property type="entry name" value="SUFBD_core"/>
    <property type="match status" value="1"/>
</dbReference>
<comment type="similarity">
    <text evidence="1">Belongs to the iron-sulfur cluster assembly SufBD family.</text>
</comment>
<evidence type="ECO:0000313" key="5">
    <source>
        <dbReference type="Proteomes" id="UP000198461"/>
    </source>
</evidence>
<evidence type="ECO:0000259" key="3">
    <source>
        <dbReference type="Pfam" id="PF19295"/>
    </source>
</evidence>
<dbReference type="PANTHER" id="PTHR43575:SF1">
    <property type="entry name" value="PROTEIN ABCI7, CHLOROPLASTIC"/>
    <property type="match status" value="1"/>
</dbReference>
<dbReference type="Pfam" id="PF19295">
    <property type="entry name" value="SufBD_N"/>
    <property type="match status" value="1"/>
</dbReference>